<dbReference type="EMBL" id="JBHSHE010000090">
    <property type="protein sequence ID" value="MFC4718012.1"/>
    <property type="molecule type" value="Genomic_DNA"/>
</dbReference>
<dbReference type="PROSITE" id="PS00397">
    <property type="entry name" value="RECOMBINASES_1"/>
    <property type="match status" value="1"/>
</dbReference>
<sequence>MSELMVGYARVSTEEQDLTAPRDALAVFGVEPKRVYVDHGFTRQGQESHRTP</sequence>
<dbReference type="Pfam" id="PF00239">
    <property type="entry name" value="Resolvase"/>
    <property type="match status" value="1"/>
</dbReference>
<evidence type="ECO:0000259" key="5">
    <source>
        <dbReference type="PROSITE" id="PS51736"/>
    </source>
</evidence>
<dbReference type="PROSITE" id="PS51736">
    <property type="entry name" value="RECOMBINASES_3"/>
    <property type="match status" value="1"/>
</dbReference>
<keyword evidence="7" id="KW-1185">Reference proteome</keyword>
<protein>
    <submittedName>
        <fullName evidence="6">Recombinase family protein</fullName>
    </submittedName>
</protein>
<proteinExistence type="predicted"/>
<dbReference type="SUPFAM" id="SSF53041">
    <property type="entry name" value="Resolvase-like"/>
    <property type="match status" value="1"/>
</dbReference>
<feature type="domain" description="Resolvase/invertase-type recombinase catalytic" evidence="5">
    <location>
        <begin position="4"/>
        <end position="52"/>
    </location>
</feature>
<keyword evidence="1" id="KW-0229">DNA integration</keyword>
<evidence type="ECO:0000256" key="2">
    <source>
        <dbReference type="ARBA" id="ARBA00023125"/>
    </source>
</evidence>
<gene>
    <name evidence="6" type="ORF">ACFO7V_17970</name>
</gene>
<keyword evidence="2" id="KW-0238">DNA-binding</keyword>
<dbReference type="Gene3D" id="3.40.50.1390">
    <property type="entry name" value="Resolvase, N-terminal catalytic domain"/>
    <property type="match status" value="1"/>
</dbReference>
<dbReference type="Proteomes" id="UP001595884">
    <property type="component" value="Unassembled WGS sequence"/>
</dbReference>
<dbReference type="InterPro" id="IPR006118">
    <property type="entry name" value="Recombinase_CS"/>
</dbReference>
<evidence type="ECO:0000256" key="3">
    <source>
        <dbReference type="ARBA" id="ARBA00023172"/>
    </source>
</evidence>
<name>A0ABV9MPW9_9MICC</name>
<evidence type="ECO:0000313" key="7">
    <source>
        <dbReference type="Proteomes" id="UP001595884"/>
    </source>
</evidence>
<accession>A0ABV9MPW9</accession>
<evidence type="ECO:0000313" key="6">
    <source>
        <dbReference type="EMBL" id="MFC4718012.1"/>
    </source>
</evidence>
<evidence type="ECO:0000256" key="4">
    <source>
        <dbReference type="PROSITE-ProRule" id="PRU10137"/>
    </source>
</evidence>
<feature type="active site" description="O-(5'-phospho-DNA)-serine intermediate" evidence="4">
    <location>
        <position position="12"/>
    </location>
</feature>
<organism evidence="6 7">
    <name type="scientific">Glutamicibacter bergerei</name>
    <dbReference type="NCBI Taxonomy" id="256702"/>
    <lineage>
        <taxon>Bacteria</taxon>
        <taxon>Bacillati</taxon>
        <taxon>Actinomycetota</taxon>
        <taxon>Actinomycetes</taxon>
        <taxon>Micrococcales</taxon>
        <taxon>Micrococcaceae</taxon>
        <taxon>Glutamicibacter</taxon>
    </lineage>
</organism>
<dbReference type="InterPro" id="IPR006119">
    <property type="entry name" value="Resolv_N"/>
</dbReference>
<dbReference type="RefSeq" id="WP_346058913.1">
    <property type="nucleotide sequence ID" value="NZ_BAAAVQ010000015.1"/>
</dbReference>
<keyword evidence="3" id="KW-0233">DNA recombination</keyword>
<evidence type="ECO:0000256" key="1">
    <source>
        <dbReference type="ARBA" id="ARBA00022908"/>
    </source>
</evidence>
<reference evidence="7" key="1">
    <citation type="journal article" date="2019" name="Int. J. Syst. Evol. Microbiol.">
        <title>The Global Catalogue of Microorganisms (GCM) 10K type strain sequencing project: providing services to taxonomists for standard genome sequencing and annotation.</title>
        <authorList>
            <consortium name="The Broad Institute Genomics Platform"/>
            <consortium name="The Broad Institute Genome Sequencing Center for Infectious Disease"/>
            <person name="Wu L."/>
            <person name="Ma J."/>
        </authorList>
    </citation>
    <scope>NUCLEOTIDE SEQUENCE [LARGE SCALE GENOMIC DNA]</scope>
    <source>
        <strain evidence="7">CGMCC 1.12849</strain>
    </source>
</reference>
<comment type="caution">
    <text evidence="6">The sequence shown here is derived from an EMBL/GenBank/DDBJ whole genome shotgun (WGS) entry which is preliminary data.</text>
</comment>
<dbReference type="InterPro" id="IPR036162">
    <property type="entry name" value="Resolvase-like_N_sf"/>
</dbReference>